<evidence type="ECO:0000256" key="5">
    <source>
        <dbReference type="ARBA" id="ARBA00022679"/>
    </source>
</evidence>
<comment type="caution">
    <text evidence="12">The sequence shown here is derived from an EMBL/GenBank/DDBJ whole genome shotgun (WGS) entry which is preliminary data.</text>
</comment>
<evidence type="ECO:0000256" key="6">
    <source>
        <dbReference type="ARBA" id="ARBA00022691"/>
    </source>
</evidence>
<dbReference type="CDD" id="cd18105">
    <property type="entry name" value="SpoU-like_MRM1"/>
    <property type="match status" value="1"/>
</dbReference>
<evidence type="ECO:0000256" key="10">
    <source>
        <dbReference type="SAM" id="MobiDB-lite"/>
    </source>
</evidence>
<dbReference type="InterPro" id="IPR004441">
    <property type="entry name" value="rRNA_MeTrfase_TrmH"/>
</dbReference>
<dbReference type="NCBIfam" id="TIGR00186">
    <property type="entry name" value="rRNA_methyl_3"/>
    <property type="match status" value="1"/>
</dbReference>
<dbReference type="SUPFAM" id="SSF75217">
    <property type="entry name" value="alpha/beta knot"/>
    <property type="match status" value="1"/>
</dbReference>
<dbReference type="GO" id="GO:0003723">
    <property type="term" value="F:RNA binding"/>
    <property type="evidence" value="ECO:0007669"/>
    <property type="project" value="InterPro"/>
</dbReference>
<dbReference type="InterPro" id="IPR013123">
    <property type="entry name" value="SpoU_subst-bd"/>
</dbReference>
<dbReference type="EMBL" id="SZYD01000003">
    <property type="protein sequence ID" value="KAD6795144.1"/>
    <property type="molecule type" value="Genomic_DNA"/>
</dbReference>
<feature type="compositionally biased region" description="Basic and acidic residues" evidence="10">
    <location>
        <begin position="125"/>
        <end position="139"/>
    </location>
</feature>
<dbReference type="GO" id="GO:0005739">
    <property type="term" value="C:mitochondrion"/>
    <property type="evidence" value="ECO:0007669"/>
    <property type="project" value="UniProtKB-SubCell"/>
</dbReference>
<evidence type="ECO:0000313" key="13">
    <source>
        <dbReference type="Proteomes" id="UP000326396"/>
    </source>
</evidence>
<dbReference type="GO" id="GO:0009507">
    <property type="term" value="C:chloroplast"/>
    <property type="evidence" value="ECO:0007669"/>
    <property type="project" value="TreeGrafter"/>
</dbReference>
<evidence type="ECO:0000256" key="3">
    <source>
        <dbReference type="ARBA" id="ARBA00022552"/>
    </source>
</evidence>
<dbReference type="Pfam" id="PF00588">
    <property type="entry name" value="SpoU_methylase"/>
    <property type="match status" value="1"/>
</dbReference>
<evidence type="ECO:0000256" key="1">
    <source>
        <dbReference type="ARBA" id="ARBA00004173"/>
    </source>
</evidence>
<feature type="domain" description="RNA 2-O ribose methyltransferase substrate binding" evidence="11">
    <location>
        <begin position="281"/>
        <end position="367"/>
    </location>
</feature>
<evidence type="ECO:0000256" key="2">
    <source>
        <dbReference type="ARBA" id="ARBA00007228"/>
    </source>
</evidence>
<feature type="region of interest" description="Disordered" evidence="10">
    <location>
        <begin position="125"/>
        <end position="168"/>
    </location>
</feature>
<proteinExistence type="inferred from homology"/>
<dbReference type="InterPro" id="IPR029028">
    <property type="entry name" value="Alpha/beta_knot_MTases"/>
</dbReference>
<gene>
    <name evidence="12" type="ORF">E3N88_06040</name>
</gene>
<keyword evidence="13" id="KW-1185">Reference proteome</keyword>
<dbReference type="OrthoDB" id="270651at2759"/>
<keyword evidence="8" id="KW-0496">Mitochondrion</keyword>
<keyword evidence="6" id="KW-0949">S-adenosyl-L-methionine</keyword>
<comment type="subcellular location">
    <subcellularLocation>
        <location evidence="1">Mitochondrion</location>
    </subcellularLocation>
</comment>
<keyword evidence="7" id="KW-0809">Transit peptide</keyword>
<accession>A0A5N6PMM1</accession>
<keyword evidence="5" id="KW-0808">Transferase</keyword>
<comment type="similarity">
    <text evidence="2">Belongs to the class IV-like SAM-binding methyltransferase superfamily. RNA methyltransferase TrmH family.</text>
</comment>
<sequence>MYCNFTKCHAIPTAIKASSQQPKCFLQFCINPKPHQLSPNSNWGKPLSCSRVRRFRTSSIGLIEKTLDYHHLLSSVSFRQQVRNNRECFSNGIHSKPRNFSTSYARKAVESSESVKSLPWLARNKGDEVKDPERSDVRRQSSWAESAERFTKNGREKVRRKDFKQRSKTSEDGFAARKVYRSSWEESAEKFVKNGVENKETGKRFDARNDYRERRNVSEDESDTESQEIDTPKWYKIQDRFDRFDKIEQNHRFNRQEQDNWGKKVWKEANESSIPKMIGECVYGIGPVLAALSANRREFYVLYIQEGIDLSGNNKKKKDKKGFEKVLKFADKLGLSKKEISKHDLNMIADNRPHQGLILDASPLEMVNIHKLDRIKKGEEAECVSPLWLALDEVMDPQNLGAIIRSAYFFGASGVVLCAKNSAPLSGVVSKASAGSLELTELRSCKNMMQFLVSSVENGWRVLGGSVSSRAVAINEVTTNEPTILVLGSEGTGLRPLVERSCTQLVKIPGNIPVHVSAGLEDVETQSFVAVESLNVSVAAGVLLHHLAGYKNSKTAVDVES</sequence>
<protein>
    <recommendedName>
        <fullName evidence="9">rRNA methyltransferase 1, mitochondrial</fullName>
    </recommendedName>
</protein>
<dbReference type="PANTHER" id="PTHR46103:SF1">
    <property type="entry name" value="RRNA METHYLTRANSFERASE 1, MITOCHONDRIAL"/>
    <property type="match status" value="1"/>
</dbReference>
<dbReference type="InterPro" id="IPR047261">
    <property type="entry name" value="MRM1_MeTrfase_dom"/>
</dbReference>
<evidence type="ECO:0000256" key="9">
    <source>
        <dbReference type="ARBA" id="ARBA00034881"/>
    </source>
</evidence>
<dbReference type="Pfam" id="PF08032">
    <property type="entry name" value="SpoU_sub_bind"/>
    <property type="match status" value="1"/>
</dbReference>
<evidence type="ECO:0000256" key="7">
    <source>
        <dbReference type="ARBA" id="ARBA00022946"/>
    </source>
</evidence>
<dbReference type="InterPro" id="IPR047182">
    <property type="entry name" value="MRM1"/>
</dbReference>
<dbReference type="Gene3D" id="3.30.1330.30">
    <property type="match status" value="1"/>
</dbReference>
<dbReference type="SMART" id="SM00967">
    <property type="entry name" value="SpoU_sub_bind"/>
    <property type="match status" value="1"/>
</dbReference>
<reference evidence="12 13" key="1">
    <citation type="submission" date="2019-05" db="EMBL/GenBank/DDBJ databases">
        <title>Mikania micrantha, genome provides insights into the molecular mechanism of rapid growth.</title>
        <authorList>
            <person name="Liu B."/>
        </authorList>
    </citation>
    <scope>NUCLEOTIDE SEQUENCE [LARGE SCALE GENOMIC DNA]</scope>
    <source>
        <strain evidence="12">NLD-2019</strain>
        <tissue evidence="12">Leaf</tissue>
    </source>
</reference>
<keyword evidence="4" id="KW-0489">Methyltransferase</keyword>
<keyword evidence="3" id="KW-0698">rRNA processing</keyword>
<dbReference type="SUPFAM" id="SSF55315">
    <property type="entry name" value="L30e-like"/>
    <property type="match status" value="1"/>
</dbReference>
<dbReference type="FunFam" id="3.40.1280.10:FF:000032">
    <property type="entry name" value="rRNA methyltransferase 1, mitochondrial"/>
    <property type="match status" value="1"/>
</dbReference>
<dbReference type="InterPro" id="IPR001537">
    <property type="entry name" value="SpoU_MeTrfase"/>
</dbReference>
<dbReference type="Proteomes" id="UP000326396">
    <property type="component" value="Linkage Group LG11"/>
</dbReference>
<dbReference type="AlphaFoldDB" id="A0A5N6PMM1"/>
<feature type="compositionally biased region" description="Basic and acidic residues" evidence="10">
    <location>
        <begin position="146"/>
        <end position="156"/>
    </location>
</feature>
<dbReference type="Gene3D" id="3.40.1280.10">
    <property type="match status" value="1"/>
</dbReference>
<name>A0A5N6PMM1_9ASTR</name>
<evidence type="ECO:0000259" key="11">
    <source>
        <dbReference type="SMART" id="SM00967"/>
    </source>
</evidence>
<dbReference type="GO" id="GO:0016435">
    <property type="term" value="F:rRNA (guanine) methyltransferase activity"/>
    <property type="evidence" value="ECO:0007669"/>
    <property type="project" value="TreeGrafter"/>
</dbReference>
<evidence type="ECO:0000256" key="4">
    <source>
        <dbReference type="ARBA" id="ARBA00022603"/>
    </source>
</evidence>
<dbReference type="InterPro" id="IPR029026">
    <property type="entry name" value="tRNA_m1G_MTases_N"/>
</dbReference>
<evidence type="ECO:0000313" key="12">
    <source>
        <dbReference type="EMBL" id="KAD6795144.1"/>
    </source>
</evidence>
<dbReference type="InterPro" id="IPR029064">
    <property type="entry name" value="Ribosomal_eL30-like_sf"/>
</dbReference>
<organism evidence="12 13">
    <name type="scientific">Mikania micrantha</name>
    <name type="common">bitter vine</name>
    <dbReference type="NCBI Taxonomy" id="192012"/>
    <lineage>
        <taxon>Eukaryota</taxon>
        <taxon>Viridiplantae</taxon>
        <taxon>Streptophyta</taxon>
        <taxon>Embryophyta</taxon>
        <taxon>Tracheophyta</taxon>
        <taxon>Spermatophyta</taxon>
        <taxon>Magnoliopsida</taxon>
        <taxon>eudicotyledons</taxon>
        <taxon>Gunneridae</taxon>
        <taxon>Pentapetalae</taxon>
        <taxon>asterids</taxon>
        <taxon>campanulids</taxon>
        <taxon>Asterales</taxon>
        <taxon>Asteraceae</taxon>
        <taxon>Asteroideae</taxon>
        <taxon>Heliantheae alliance</taxon>
        <taxon>Eupatorieae</taxon>
        <taxon>Mikania</taxon>
    </lineage>
</organism>
<evidence type="ECO:0000256" key="8">
    <source>
        <dbReference type="ARBA" id="ARBA00023128"/>
    </source>
</evidence>
<dbReference type="PANTHER" id="PTHR46103">
    <property type="entry name" value="RRNA METHYLTRANSFERASE 1, MITOCHONDRIAL"/>
    <property type="match status" value="1"/>
</dbReference>